<dbReference type="GO" id="GO:0016757">
    <property type="term" value="F:glycosyltransferase activity"/>
    <property type="evidence" value="ECO:0007669"/>
    <property type="project" value="InterPro"/>
</dbReference>
<feature type="domain" description="Glycosyl transferase family 1" evidence="1">
    <location>
        <begin position="204"/>
        <end position="353"/>
    </location>
</feature>
<sequence length="376" mass="42537">MRKGSVAIATLKLMDPLARKFVSDYRRQYAIELSKLLLDLGYEAAWFQPGNGWHSQLLPEVPVFGVLRDGAQLLTWPATSDDFYEKAHGFDWCIYFDLILAYPQVHESSIAVAHGISWDDPLFEAKLPTEAEREEWKRRLWMALRAPQKVVTVESGLIHWATATWPGLYNTFEYLPNFIPAWAEEEAPVAARPGAPESCTNTVRILFPGPLTPEAGISETIRAMETLLEMDDRIEFQLANAGPAATVKYLTEWSEKHPRRLLITEPVTGKILKQADLVLLPGKSFQETDMICLAAMSLGKTVIVGQNSGLADLVIHDHNGIIINPSAEVLIEVIRDLINSPEERRHLGDNARAVAQHFALPVWRRRWQRLIEKIFR</sequence>
<protein>
    <submittedName>
        <fullName evidence="2">Glycosyltransferase family 4 protein</fullName>
    </submittedName>
</protein>
<dbReference type="CDD" id="cd03801">
    <property type="entry name" value="GT4_PimA-like"/>
    <property type="match status" value="1"/>
</dbReference>
<name>A0A8J6HZN5_9FIRM</name>
<proteinExistence type="predicted"/>
<dbReference type="Gene3D" id="3.40.50.2000">
    <property type="entry name" value="Glycogen Phosphorylase B"/>
    <property type="match status" value="1"/>
</dbReference>
<dbReference type="PANTHER" id="PTHR12526">
    <property type="entry name" value="GLYCOSYLTRANSFERASE"/>
    <property type="match status" value="1"/>
</dbReference>
<dbReference type="Proteomes" id="UP000657177">
    <property type="component" value="Unassembled WGS sequence"/>
</dbReference>
<dbReference type="Pfam" id="PF00534">
    <property type="entry name" value="Glycos_transf_1"/>
    <property type="match status" value="1"/>
</dbReference>
<reference evidence="2" key="1">
    <citation type="submission" date="2020-06" db="EMBL/GenBank/DDBJ databases">
        <title>Novel chitinolytic bacterium.</title>
        <authorList>
            <person name="Ungkulpasvich U."/>
            <person name="Kosugi A."/>
            <person name="Uke A."/>
        </authorList>
    </citation>
    <scope>NUCLEOTIDE SEQUENCE</scope>
    <source>
        <strain evidence="2">UUS1-1</strain>
    </source>
</reference>
<dbReference type="SUPFAM" id="SSF53756">
    <property type="entry name" value="UDP-Glycosyltransferase/glycogen phosphorylase"/>
    <property type="match status" value="1"/>
</dbReference>
<accession>A0A8J6HZN5</accession>
<dbReference type="EMBL" id="JAAKDE010000009">
    <property type="protein sequence ID" value="MBA2132870.1"/>
    <property type="molecule type" value="Genomic_DNA"/>
</dbReference>
<keyword evidence="3" id="KW-1185">Reference proteome</keyword>
<dbReference type="AlphaFoldDB" id="A0A8J6HZN5"/>
<comment type="caution">
    <text evidence="2">The sequence shown here is derived from an EMBL/GenBank/DDBJ whole genome shotgun (WGS) entry which is preliminary data.</text>
</comment>
<dbReference type="InterPro" id="IPR001296">
    <property type="entry name" value="Glyco_trans_1"/>
</dbReference>
<evidence type="ECO:0000313" key="2">
    <source>
        <dbReference type="EMBL" id="MBA2132870.1"/>
    </source>
</evidence>
<dbReference type="RefSeq" id="WP_181339327.1">
    <property type="nucleotide sequence ID" value="NZ_JAAKDE010000009.1"/>
</dbReference>
<organism evidence="2 3">
    <name type="scientific">Capillibacterium thermochitinicola</name>
    <dbReference type="NCBI Taxonomy" id="2699427"/>
    <lineage>
        <taxon>Bacteria</taxon>
        <taxon>Bacillati</taxon>
        <taxon>Bacillota</taxon>
        <taxon>Capillibacterium</taxon>
    </lineage>
</organism>
<gene>
    <name evidence="2" type="ORF">G5B42_04850</name>
</gene>
<evidence type="ECO:0000259" key="1">
    <source>
        <dbReference type="Pfam" id="PF00534"/>
    </source>
</evidence>
<evidence type="ECO:0000313" key="3">
    <source>
        <dbReference type="Proteomes" id="UP000657177"/>
    </source>
</evidence>